<accession>A0A5Q2QCB6</accession>
<sequence length="134" mass="15128">MTDQPIFDPTNWGLSLANHVAYFDDGAVELRLISFTELGFPDSINAGAHPRVTPFMVSGTDLDYRHQLNRTFDDEQGMQSLTDFLKPLLERLTDVDLEAIVVFHIDGEPQWRLTGLAAQFHIDAERLLKEVGLT</sequence>
<organism evidence="1 2">
    <name type="scientific">Litorivicinus lipolyticus</name>
    <dbReference type="NCBI Taxonomy" id="418701"/>
    <lineage>
        <taxon>Bacteria</taxon>
        <taxon>Pseudomonadati</taxon>
        <taxon>Pseudomonadota</taxon>
        <taxon>Gammaproteobacteria</taxon>
        <taxon>Oceanospirillales</taxon>
        <taxon>Litorivicinaceae</taxon>
        <taxon>Litorivicinus</taxon>
    </lineage>
</organism>
<name>A0A5Q2QCB6_9GAMM</name>
<dbReference type="RefSeq" id="WP_153713141.1">
    <property type="nucleotide sequence ID" value="NZ_CP045871.1"/>
</dbReference>
<evidence type="ECO:0000313" key="1">
    <source>
        <dbReference type="EMBL" id="QGG79637.1"/>
    </source>
</evidence>
<gene>
    <name evidence="1" type="ORF">GH975_03255</name>
</gene>
<protein>
    <submittedName>
        <fullName evidence="1">Uncharacterized protein</fullName>
    </submittedName>
</protein>
<dbReference type="KEGG" id="llp:GH975_03255"/>
<reference evidence="1 2" key="1">
    <citation type="submission" date="2019-11" db="EMBL/GenBank/DDBJ databases">
        <authorList>
            <person name="Khan S.A."/>
            <person name="Jeon C.O."/>
            <person name="Chun B.H."/>
        </authorList>
    </citation>
    <scope>NUCLEOTIDE SEQUENCE [LARGE SCALE GENOMIC DNA]</scope>
    <source>
        <strain evidence="1 2">IMCC 1097</strain>
    </source>
</reference>
<dbReference type="AlphaFoldDB" id="A0A5Q2QCB6"/>
<dbReference type="Proteomes" id="UP000388235">
    <property type="component" value="Chromosome"/>
</dbReference>
<proteinExistence type="predicted"/>
<dbReference type="EMBL" id="CP045871">
    <property type="protein sequence ID" value="QGG79637.1"/>
    <property type="molecule type" value="Genomic_DNA"/>
</dbReference>
<keyword evidence="2" id="KW-1185">Reference proteome</keyword>
<evidence type="ECO:0000313" key="2">
    <source>
        <dbReference type="Proteomes" id="UP000388235"/>
    </source>
</evidence>